<evidence type="ECO:0000256" key="7">
    <source>
        <dbReference type="ARBA" id="ARBA00038932"/>
    </source>
</evidence>
<dbReference type="GO" id="GO:0050178">
    <property type="term" value="F:phenylpyruvate tautomerase activity"/>
    <property type="evidence" value="ECO:0007669"/>
    <property type="project" value="UniProtKB-EC"/>
</dbReference>
<dbReference type="AlphaFoldDB" id="A0AAU9BY53"/>
<evidence type="ECO:0000256" key="3">
    <source>
        <dbReference type="ARBA" id="ARBA00022525"/>
    </source>
</evidence>
<dbReference type="InterPro" id="IPR014347">
    <property type="entry name" value="Tautomerase/MIF_sf"/>
</dbReference>
<evidence type="ECO:0000256" key="9">
    <source>
        <dbReference type="ARBA" id="ARBA00041631"/>
    </source>
</evidence>
<proteinExistence type="predicted"/>
<keyword evidence="13" id="KW-1185">Reference proteome</keyword>
<evidence type="ECO:0000256" key="6">
    <source>
        <dbReference type="ARBA" id="ARBA00036823"/>
    </source>
</evidence>
<evidence type="ECO:0000256" key="11">
    <source>
        <dbReference type="ARBA" id="ARBA00042730"/>
    </source>
</evidence>
<evidence type="ECO:0000256" key="8">
    <source>
        <dbReference type="ARBA" id="ARBA00039086"/>
    </source>
</evidence>
<evidence type="ECO:0000313" key="13">
    <source>
        <dbReference type="Proteomes" id="UP001321825"/>
    </source>
</evidence>
<gene>
    <name evidence="12" type="ORF">MIT9_P0783</name>
</gene>
<comment type="catalytic activity">
    <reaction evidence="5">
        <text>3-phenylpyruvate = enol-phenylpyruvate</text>
        <dbReference type="Rhea" id="RHEA:17097"/>
        <dbReference type="ChEBI" id="CHEBI:16815"/>
        <dbReference type="ChEBI" id="CHEBI:18005"/>
        <dbReference type="EC" id="5.3.2.1"/>
    </reaction>
</comment>
<sequence>MPYLRIETNVELDDAKTDHLLSAASKAIAAELGKPERYVMVQATGGAALMFDASREPAAYVELKSIGLPEGQTQPLSRFLCVFLEKELGIAPDRVYIEFIDIPRKFWGWNGGTF</sequence>
<evidence type="ECO:0000256" key="5">
    <source>
        <dbReference type="ARBA" id="ARBA00036735"/>
    </source>
</evidence>
<dbReference type="SUPFAM" id="SSF55331">
    <property type="entry name" value="Tautomerase/MIF"/>
    <property type="match status" value="1"/>
</dbReference>
<keyword evidence="3" id="KW-0964">Secreted</keyword>
<dbReference type="KEGG" id="mcau:MIT9_P0783"/>
<evidence type="ECO:0000256" key="2">
    <source>
        <dbReference type="ARBA" id="ARBA00022514"/>
    </source>
</evidence>
<comment type="catalytic activity">
    <reaction evidence="6">
        <text>L-dopachrome = 5,6-dihydroxyindole-2-carboxylate</text>
        <dbReference type="Rhea" id="RHEA:13041"/>
        <dbReference type="ChEBI" id="CHEBI:16875"/>
        <dbReference type="ChEBI" id="CHEBI:57509"/>
        <dbReference type="EC" id="5.3.3.12"/>
    </reaction>
</comment>
<keyword evidence="2" id="KW-0202">Cytokine</keyword>
<evidence type="ECO:0000256" key="4">
    <source>
        <dbReference type="ARBA" id="ARBA00023235"/>
    </source>
</evidence>
<dbReference type="GO" id="GO:0005615">
    <property type="term" value="C:extracellular space"/>
    <property type="evidence" value="ECO:0007669"/>
    <property type="project" value="UniProtKB-KW"/>
</dbReference>
<dbReference type="Pfam" id="PF01187">
    <property type="entry name" value="MIF"/>
    <property type="match status" value="1"/>
</dbReference>
<evidence type="ECO:0000313" key="12">
    <source>
        <dbReference type="EMBL" id="BCX81205.1"/>
    </source>
</evidence>
<dbReference type="GO" id="GO:0005125">
    <property type="term" value="F:cytokine activity"/>
    <property type="evidence" value="ECO:0007669"/>
    <property type="project" value="UniProtKB-KW"/>
</dbReference>
<dbReference type="EMBL" id="AP024714">
    <property type="protein sequence ID" value="BCX81205.1"/>
    <property type="molecule type" value="Genomic_DNA"/>
</dbReference>
<comment type="subcellular location">
    <subcellularLocation>
        <location evidence="1">Secreted</location>
    </subcellularLocation>
</comment>
<dbReference type="GO" id="GO:0004167">
    <property type="term" value="F:dopachrome isomerase activity"/>
    <property type="evidence" value="ECO:0007669"/>
    <property type="project" value="UniProtKB-EC"/>
</dbReference>
<dbReference type="Gene3D" id="3.30.429.10">
    <property type="entry name" value="Macrophage Migration Inhibitory Factor"/>
    <property type="match status" value="1"/>
</dbReference>
<dbReference type="EC" id="5.3.2.1" evidence="8"/>
<dbReference type="InterPro" id="IPR001398">
    <property type="entry name" value="Macrophage_inhib_fac"/>
</dbReference>
<dbReference type="RefSeq" id="WP_317706138.1">
    <property type="nucleotide sequence ID" value="NZ_AP024714.1"/>
</dbReference>
<name>A0AAU9BY53_9GAMM</name>
<protein>
    <recommendedName>
        <fullName evidence="11">L-dopachrome isomerase</fullName>
        <ecNumber evidence="8">5.3.2.1</ecNumber>
        <ecNumber evidence="7">5.3.3.12</ecNumber>
    </recommendedName>
    <alternativeName>
        <fullName evidence="9">L-dopachrome tautomerase</fullName>
    </alternativeName>
    <alternativeName>
        <fullName evidence="10">Phenylpyruvate tautomerase</fullName>
    </alternativeName>
</protein>
<dbReference type="EC" id="5.3.3.12" evidence="7"/>
<dbReference type="Proteomes" id="UP001321825">
    <property type="component" value="Chromosome"/>
</dbReference>
<reference evidence="13" key="1">
    <citation type="journal article" date="2024" name="Int. J. Syst. Evol. Microbiol.">
        <title>Methylomarinovum tepidoasis sp. nov., a moderately thermophilic methanotroph of the family Methylothermaceae isolated from a deep-sea hydrothermal field.</title>
        <authorList>
            <person name="Hirayama H."/>
            <person name="Takaki Y."/>
            <person name="Abe M."/>
            <person name="Miyazaki M."/>
            <person name="Uematsu K."/>
            <person name="Matsui Y."/>
            <person name="Takai K."/>
        </authorList>
    </citation>
    <scope>NUCLEOTIDE SEQUENCE [LARGE SCALE GENOMIC DNA]</scope>
    <source>
        <strain evidence="13">IT-9</strain>
    </source>
</reference>
<accession>A0AAU9BY53</accession>
<evidence type="ECO:0000256" key="10">
    <source>
        <dbReference type="ARBA" id="ARBA00041912"/>
    </source>
</evidence>
<organism evidence="12 13">
    <name type="scientific">Methylomarinovum caldicuralii</name>
    <dbReference type="NCBI Taxonomy" id="438856"/>
    <lineage>
        <taxon>Bacteria</taxon>
        <taxon>Pseudomonadati</taxon>
        <taxon>Pseudomonadota</taxon>
        <taxon>Gammaproteobacteria</taxon>
        <taxon>Methylococcales</taxon>
        <taxon>Methylothermaceae</taxon>
        <taxon>Methylomarinovum</taxon>
    </lineage>
</organism>
<evidence type="ECO:0000256" key="1">
    <source>
        <dbReference type="ARBA" id="ARBA00004613"/>
    </source>
</evidence>
<keyword evidence="4 12" id="KW-0413">Isomerase</keyword>
<dbReference type="PANTHER" id="PTHR11954">
    <property type="entry name" value="D-DOPACHROME DECARBOXYLASE"/>
    <property type="match status" value="1"/>
</dbReference>
<dbReference type="PANTHER" id="PTHR11954:SF6">
    <property type="entry name" value="MACROPHAGE MIGRATION INHIBITORY FACTOR"/>
    <property type="match status" value="1"/>
</dbReference>